<dbReference type="InterPro" id="IPR045851">
    <property type="entry name" value="AMP-bd_C_sf"/>
</dbReference>
<dbReference type="Gene3D" id="1.10.1200.10">
    <property type="entry name" value="ACP-like"/>
    <property type="match status" value="2"/>
</dbReference>
<dbReference type="FunFam" id="3.40.50.12780:FF:000012">
    <property type="entry name" value="Non-ribosomal peptide synthetase"/>
    <property type="match status" value="1"/>
</dbReference>
<dbReference type="InterPro" id="IPR036736">
    <property type="entry name" value="ACP-like_sf"/>
</dbReference>
<dbReference type="PANTHER" id="PTHR45527">
    <property type="entry name" value="NONRIBOSOMAL PEPTIDE SYNTHETASE"/>
    <property type="match status" value="1"/>
</dbReference>
<dbReference type="InterPro" id="IPR010071">
    <property type="entry name" value="AA_adenyl_dom"/>
</dbReference>
<feature type="domain" description="Carrier" evidence="7">
    <location>
        <begin position="607"/>
        <end position="684"/>
    </location>
</feature>
<feature type="domain" description="Carrier" evidence="7">
    <location>
        <begin position="1675"/>
        <end position="1750"/>
    </location>
</feature>
<keyword evidence="8" id="KW-0614">Plasmid</keyword>
<dbReference type="CDD" id="cd19531">
    <property type="entry name" value="LCL_NRPS-like"/>
    <property type="match status" value="1"/>
</dbReference>
<dbReference type="InterPro" id="IPR001242">
    <property type="entry name" value="Condensation_dom"/>
</dbReference>
<dbReference type="GO" id="GO:0008610">
    <property type="term" value="P:lipid biosynthetic process"/>
    <property type="evidence" value="ECO:0007669"/>
    <property type="project" value="InterPro"/>
</dbReference>
<evidence type="ECO:0000313" key="9">
    <source>
        <dbReference type="Proteomes" id="UP000217895"/>
    </source>
</evidence>
<dbReference type="GO" id="GO:0071766">
    <property type="term" value="P:Actinobacterium-type cell wall biogenesis"/>
    <property type="evidence" value="ECO:0007669"/>
    <property type="project" value="UniProtKB-ARBA"/>
</dbReference>
<dbReference type="FunFam" id="3.30.559.10:FF:000012">
    <property type="entry name" value="Non-ribosomal peptide synthetase"/>
    <property type="match status" value="1"/>
</dbReference>
<gene>
    <name evidence="8" type="ORF">NIES2135_65800</name>
</gene>
<dbReference type="Pfam" id="PF13193">
    <property type="entry name" value="AMP-binding_C"/>
    <property type="match status" value="1"/>
</dbReference>
<dbReference type="CDD" id="cd05931">
    <property type="entry name" value="FAAL"/>
    <property type="match status" value="1"/>
</dbReference>
<keyword evidence="9" id="KW-1185">Reference proteome</keyword>
<accession>A0A1Z4JSQ2</accession>
<dbReference type="Gene3D" id="3.30.559.30">
    <property type="entry name" value="Nonribosomal peptide synthetase, condensation domain"/>
    <property type="match status" value="1"/>
</dbReference>
<dbReference type="Pfam" id="PF00550">
    <property type="entry name" value="PP-binding"/>
    <property type="match status" value="2"/>
</dbReference>
<reference evidence="8 9" key="1">
    <citation type="submission" date="2017-06" db="EMBL/GenBank/DDBJ databases">
        <title>Genome sequencing of cyanobaciteial culture collection at National Institute for Environmental Studies (NIES).</title>
        <authorList>
            <person name="Hirose Y."/>
            <person name="Shimura Y."/>
            <person name="Fujisawa T."/>
            <person name="Nakamura Y."/>
            <person name="Kawachi M."/>
        </authorList>
    </citation>
    <scope>NUCLEOTIDE SEQUENCE [LARGE SCALE GENOMIC DNA]</scope>
    <source>
        <strain evidence="8 9">NIES-2135</strain>
        <plasmid evidence="9">Plasmid Plasmid2 dna</plasmid>
    </source>
</reference>
<dbReference type="NCBIfam" id="TIGR01733">
    <property type="entry name" value="AA-adenyl-dom"/>
    <property type="match status" value="1"/>
</dbReference>
<dbReference type="GO" id="GO:0043041">
    <property type="term" value="P:amino acid activation for nonribosomal peptide biosynthetic process"/>
    <property type="evidence" value="ECO:0007669"/>
    <property type="project" value="TreeGrafter"/>
</dbReference>
<dbReference type="Pfam" id="PF00668">
    <property type="entry name" value="Condensation"/>
    <property type="match status" value="1"/>
</dbReference>
<evidence type="ECO:0000256" key="2">
    <source>
        <dbReference type="ARBA" id="ARBA00006432"/>
    </source>
</evidence>
<dbReference type="Gene3D" id="3.30.300.30">
    <property type="match status" value="2"/>
</dbReference>
<dbReference type="GO" id="GO:0006631">
    <property type="term" value="P:fatty acid metabolic process"/>
    <property type="evidence" value="ECO:0007669"/>
    <property type="project" value="UniProtKB-KW"/>
</dbReference>
<dbReference type="Gene3D" id="2.30.38.10">
    <property type="entry name" value="Luciferase, Domain 3"/>
    <property type="match status" value="1"/>
</dbReference>
<dbReference type="InterPro" id="IPR040097">
    <property type="entry name" value="FAAL/FAAC"/>
</dbReference>
<comment type="cofactor">
    <cofactor evidence="1">
        <name>pantetheine 4'-phosphate</name>
        <dbReference type="ChEBI" id="CHEBI:47942"/>
    </cofactor>
</comment>
<geneLocation type="plasmid" evidence="8">
    <name>plasmid2</name>
</geneLocation>
<dbReference type="GO" id="GO:0005737">
    <property type="term" value="C:cytoplasm"/>
    <property type="evidence" value="ECO:0007669"/>
    <property type="project" value="TreeGrafter"/>
</dbReference>
<dbReference type="InterPro" id="IPR042099">
    <property type="entry name" value="ANL_N_sf"/>
</dbReference>
<dbReference type="FunFam" id="1.10.1200.10:FF:000005">
    <property type="entry name" value="Nonribosomal peptide synthetase 1"/>
    <property type="match status" value="1"/>
</dbReference>
<dbReference type="SMART" id="SM00823">
    <property type="entry name" value="PKS_PP"/>
    <property type="match status" value="2"/>
</dbReference>
<evidence type="ECO:0000256" key="1">
    <source>
        <dbReference type="ARBA" id="ARBA00001957"/>
    </source>
</evidence>
<dbReference type="Proteomes" id="UP000217895">
    <property type="component" value="Plasmid Plasmid2 dna"/>
</dbReference>
<dbReference type="Pfam" id="PF23024">
    <property type="entry name" value="AMP-dom_DIP2-like"/>
    <property type="match status" value="1"/>
</dbReference>
<keyword evidence="4" id="KW-0597">Phosphoprotein</keyword>
<evidence type="ECO:0000313" key="8">
    <source>
        <dbReference type="EMBL" id="BAY59703.1"/>
    </source>
</evidence>
<dbReference type="Gene3D" id="3.40.50.12780">
    <property type="entry name" value="N-terminal domain of ligase-like"/>
    <property type="match status" value="1"/>
</dbReference>
<dbReference type="FunFam" id="3.40.50.12780:FF:000013">
    <property type="entry name" value="Long-chain-fatty-acid--AMP ligase FadD32"/>
    <property type="match status" value="1"/>
</dbReference>
<dbReference type="InterPro" id="IPR025110">
    <property type="entry name" value="AMP-bd_C"/>
</dbReference>
<evidence type="ECO:0000256" key="4">
    <source>
        <dbReference type="ARBA" id="ARBA00022553"/>
    </source>
</evidence>
<keyword evidence="3" id="KW-0596">Phosphopantetheine</keyword>
<name>A0A1Z4JSQ2_LEPBY</name>
<proteinExistence type="inferred from homology"/>
<dbReference type="InterPro" id="IPR009081">
    <property type="entry name" value="PP-bd_ACP"/>
</dbReference>
<dbReference type="InterPro" id="IPR023213">
    <property type="entry name" value="CAT-like_dom_sf"/>
</dbReference>
<dbReference type="InterPro" id="IPR020806">
    <property type="entry name" value="PKS_PP-bd"/>
</dbReference>
<dbReference type="SUPFAM" id="SSF47336">
    <property type="entry name" value="ACP-like"/>
    <property type="match status" value="2"/>
</dbReference>
<dbReference type="Gene3D" id="3.40.50.980">
    <property type="match status" value="2"/>
</dbReference>
<keyword evidence="6" id="KW-0443">Lipid metabolism</keyword>
<dbReference type="EMBL" id="AP018205">
    <property type="protein sequence ID" value="BAY59703.1"/>
    <property type="molecule type" value="Genomic_DNA"/>
</dbReference>
<dbReference type="Pfam" id="PF00501">
    <property type="entry name" value="AMP-binding"/>
    <property type="match status" value="2"/>
</dbReference>
<dbReference type="SUPFAM" id="SSF52777">
    <property type="entry name" value="CoA-dependent acyltransferases"/>
    <property type="match status" value="2"/>
</dbReference>
<dbReference type="PANTHER" id="PTHR45527:SF1">
    <property type="entry name" value="FATTY ACID SYNTHASE"/>
    <property type="match status" value="1"/>
</dbReference>
<dbReference type="PROSITE" id="PS50075">
    <property type="entry name" value="CARRIER"/>
    <property type="match status" value="2"/>
</dbReference>
<dbReference type="InterPro" id="IPR020845">
    <property type="entry name" value="AMP-binding_CS"/>
</dbReference>
<dbReference type="GO" id="GO:0031177">
    <property type="term" value="F:phosphopantetheine binding"/>
    <property type="evidence" value="ECO:0007669"/>
    <property type="project" value="InterPro"/>
</dbReference>
<comment type="similarity">
    <text evidence="2">Belongs to the ATP-dependent AMP-binding enzyme family.</text>
</comment>
<evidence type="ECO:0000256" key="6">
    <source>
        <dbReference type="ARBA" id="ARBA00023098"/>
    </source>
</evidence>
<organism evidence="8 9">
    <name type="scientific">Leptolyngbya boryana NIES-2135</name>
    <dbReference type="NCBI Taxonomy" id="1973484"/>
    <lineage>
        <taxon>Bacteria</taxon>
        <taxon>Bacillati</taxon>
        <taxon>Cyanobacteriota</taxon>
        <taxon>Cyanophyceae</taxon>
        <taxon>Leptolyngbyales</taxon>
        <taxon>Leptolyngbyaceae</taxon>
        <taxon>Leptolyngbya group</taxon>
        <taxon>Leptolyngbya</taxon>
    </lineage>
</organism>
<dbReference type="InterPro" id="IPR000873">
    <property type="entry name" value="AMP-dep_synth/lig_dom"/>
</dbReference>
<keyword evidence="5" id="KW-0276">Fatty acid metabolism</keyword>
<dbReference type="FunFam" id="2.30.38.10:FF:000001">
    <property type="entry name" value="Non-ribosomal peptide synthetase PvdI"/>
    <property type="match status" value="1"/>
</dbReference>
<dbReference type="GO" id="GO:0003824">
    <property type="term" value="F:catalytic activity"/>
    <property type="evidence" value="ECO:0007669"/>
    <property type="project" value="InterPro"/>
</dbReference>
<evidence type="ECO:0000256" key="3">
    <source>
        <dbReference type="ARBA" id="ARBA00022450"/>
    </source>
</evidence>
<dbReference type="Gene3D" id="3.30.559.10">
    <property type="entry name" value="Chloramphenicol acetyltransferase-like domain"/>
    <property type="match status" value="1"/>
</dbReference>
<dbReference type="FunFam" id="3.30.300.30:FF:000010">
    <property type="entry name" value="Enterobactin synthetase component F"/>
    <property type="match status" value="1"/>
</dbReference>
<dbReference type="SUPFAM" id="SSF56801">
    <property type="entry name" value="Acetyl-CoA synthetase-like"/>
    <property type="match status" value="2"/>
</dbReference>
<evidence type="ECO:0000256" key="5">
    <source>
        <dbReference type="ARBA" id="ARBA00022832"/>
    </source>
</evidence>
<evidence type="ECO:0000259" key="7">
    <source>
        <dbReference type="PROSITE" id="PS50075"/>
    </source>
</evidence>
<dbReference type="PROSITE" id="PS00455">
    <property type="entry name" value="AMP_BINDING"/>
    <property type="match status" value="2"/>
</dbReference>
<sequence length="1781" mass="198040">MMNHPSDAFPETFWCESTLVALLRYRAMHQPDRLAFTFLLDGETEAVSFTYKELDRQSRAIAARLQAMGLGGERALLLYPPGLDYLAAFFGCLYAGVVAVPAYPPHNQRNTPRIAAILSDAQAAIALTTTAILDRMQSLLAEKMNGDTIQWLTTDNLEYSIAETWQEPLIENNTLAFLQYTSGSTGTPKGVMLSHSNLLHNAAATYRYMEHSPSSTFVSWLPAYHDMGLIGGILQPLYGGFPCILMSPASFLQRPYRWLQAISRYQGTTSGAPNFAYDLCVEKITAEQRQTLDLSHWSVAFNGAEPIRHSSLERFAATFAECGFRREAFYPCYGMAEATLMVSGGVQATAPVIKTVQKAALERSQVVEADAGDAEVWTLIGCGKTIPEQHIVIVHPETLDRCQPGEVGEIWVSGSSVGQGYWNRPEESAQTFQAYLSDTHAGPFLRTGDLGFLHDGELFITGRAKDLIIIRGRNLYPQDLEFTAERSHPTLRIGSSAAFAIALYDAERLVVVQEVEFRQKPNVQEVTQAIRQAIAEAHEVQAYAVVLIKAGTIPKTSSGKIQRRACKAAFLAGNLAEIGSSILEMVEVENLETSLTRADLFAFDSAERETQLTDYVRQQVARVLRIAATQVDVQHPLSRFGLDSLMIFEIKSRIELDFGVEIAIADLFEGASIAELVAQILNQLTTSNPQSACPIVRVKSATNCYSLSFAQQRLWFLDQLEAANSAYHIAIAVQLQGELNITVLEKSLTEIIRRHEILRTTFCTIAGQVMQQVTDAQILPLTVVDLRSWVKSEQEVEAQRITKQAIQQPFDLQQEPLFRATLMQLGQEDHQLLLTMHHIISDRWSAEVMLQELATLYDSYSQEWVSPLPELPIQYADFAHWQRTWLQGEVLETQLAYWKQQLNSAPTVLHLPSDRPRPAAQTFRGATKSLHLSRSLTNSLKALARQEGVTLFMLLLAVFKTLMYRYSGQDRISVGSPIANRNRNEITGLIGFFVNTLVLHTDLAGNPSFRELLNRVRQVALGAYTHQDLPFEQLVEAVQPERNMSYSPLFQVMFTLQNAPQLPEIPDLALKPIKVTSETAQFDLSVAVETVENGLVADFEYNTDLFDESTIARMQHHFQTLLESIVTNPNARLSDLPLLTAQEQQQLWQWGNQAVSLNPNPDLCIHQLFEAQAKRTPDAIAVIFEQQQLTYQDLNNQADHLANFLRSLGVAPEGLVGICATRSLDLIIGLLAILKAGGAYVPLDPNLPKERLALMLEDTQVPVLLTQTSLLNILPETTARVVCLDSAWNLSEQQSAEHCAPVASNLAYVIYTSGSTGKPKGVMIEHRSLVSYIETASVEYGIKPGDRVLQFASLSFDVAAEEIFVSLTQGATLVLRTDAMLDSVSTFLQQCRELALTVLDLPTAFWHQITVELAQGLELPESLRLVIIGGEPALSERLLAWQMKVRDRVQLLNAYGPTETTIGATICDLSTVSPANSGRIAPIGYPLHNTQLYVLDQNQQPVAIGVPGELYVGGGGIARGYLNQPELTAERFIPNPFDRNSTLLYKTGDRVRYLPNGMLEFLDRIDDQVKIRGFRIELGEIEATLRQHPDVQEAIVLAWADHSNNKRLTAYIRAATPPTPIDLRHFLEEKLPQYMIPATFLFLDALPLTPSGKIDRRALPAPETAQIASTSTYVAPKTEVEQAISEVWQAVLQIEKVGIYDNFFDLGGHSLLVLQVQSKLQIALKRSISVTDLFQYPNISALANYLNQTSSSKVSLQAVRDRAAQQRAAFNRQKQLRQSGK</sequence>
<protein>
    <submittedName>
        <fullName evidence="8">Amino acid adenylation domain protein</fullName>
    </submittedName>
</protein>
<dbReference type="FunFam" id="3.40.50.980:FF:000001">
    <property type="entry name" value="Non-ribosomal peptide synthetase"/>
    <property type="match status" value="1"/>
</dbReference>
<dbReference type="GO" id="GO:0044550">
    <property type="term" value="P:secondary metabolite biosynthetic process"/>
    <property type="evidence" value="ECO:0007669"/>
    <property type="project" value="UniProtKB-ARBA"/>
</dbReference>